<evidence type="ECO:0000256" key="4">
    <source>
        <dbReference type="ARBA" id="ARBA00022553"/>
    </source>
</evidence>
<protein>
    <recommendedName>
        <fullName evidence="3">histidine kinase</fullName>
        <ecNumber evidence="3">2.7.13.3</ecNumber>
    </recommendedName>
</protein>
<dbReference type="InterPro" id="IPR005467">
    <property type="entry name" value="His_kinase_dom"/>
</dbReference>
<comment type="catalytic activity">
    <reaction evidence="1">
        <text>ATP + protein L-histidine = ADP + protein N-phospho-L-histidine.</text>
        <dbReference type="EC" id="2.7.13.3"/>
    </reaction>
</comment>
<dbReference type="PROSITE" id="PS50110">
    <property type="entry name" value="RESPONSE_REGULATORY"/>
    <property type="match status" value="1"/>
</dbReference>
<dbReference type="InterPro" id="IPR029016">
    <property type="entry name" value="GAF-like_dom_sf"/>
</dbReference>
<dbReference type="GO" id="GO:0030295">
    <property type="term" value="F:protein kinase activator activity"/>
    <property type="evidence" value="ECO:0007669"/>
    <property type="project" value="TreeGrafter"/>
</dbReference>
<dbReference type="Gene3D" id="3.30.450.40">
    <property type="match status" value="1"/>
</dbReference>
<dbReference type="InterPro" id="IPR036097">
    <property type="entry name" value="HisK_dim/P_sf"/>
</dbReference>
<dbReference type="Pfam" id="PF02518">
    <property type="entry name" value="HATPase_c"/>
    <property type="match status" value="1"/>
</dbReference>
<evidence type="ECO:0000256" key="5">
    <source>
        <dbReference type="ARBA" id="ARBA00022679"/>
    </source>
</evidence>
<dbReference type="SUPFAM" id="SSF55781">
    <property type="entry name" value="GAF domain-like"/>
    <property type="match status" value="1"/>
</dbReference>
<dbReference type="RefSeq" id="WP_144277963.1">
    <property type="nucleotide sequence ID" value="NZ_CP041730.1"/>
</dbReference>
<dbReference type="PROSITE" id="PS50109">
    <property type="entry name" value="HIS_KIN"/>
    <property type="match status" value="1"/>
</dbReference>
<feature type="domain" description="Response regulatory" evidence="9">
    <location>
        <begin position="13"/>
        <end position="129"/>
    </location>
</feature>
<dbReference type="SMART" id="SM00448">
    <property type="entry name" value="REC"/>
    <property type="match status" value="1"/>
</dbReference>
<keyword evidence="6" id="KW-0418">Kinase</keyword>
<evidence type="ECO:0000256" key="3">
    <source>
        <dbReference type="ARBA" id="ARBA00012438"/>
    </source>
</evidence>
<dbReference type="SMART" id="SM00387">
    <property type="entry name" value="HATPase_c"/>
    <property type="match status" value="1"/>
</dbReference>
<dbReference type="SUPFAM" id="SSF55874">
    <property type="entry name" value="ATPase domain of HSP90 chaperone/DNA topoisomerase II/histidine kinase"/>
    <property type="match status" value="1"/>
</dbReference>
<keyword evidence="11" id="KW-1185">Reference proteome</keyword>
<feature type="domain" description="Histidine kinase" evidence="8">
    <location>
        <begin position="367"/>
        <end position="580"/>
    </location>
</feature>
<dbReference type="GO" id="GO:0000155">
    <property type="term" value="F:phosphorelay sensor kinase activity"/>
    <property type="evidence" value="ECO:0007669"/>
    <property type="project" value="InterPro"/>
</dbReference>
<accession>A0A516SEH8</accession>
<dbReference type="GO" id="GO:0005886">
    <property type="term" value="C:plasma membrane"/>
    <property type="evidence" value="ECO:0007669"/>
    <property type="project" value="UniProtKB-SubCell"/>
</dbReference>
<evidence type="ECO:0000256" key="2">
    <source>
        <dbReference type="ARBA" id="ARBA00004429"/>
    </source>
</evidence>
<evidence type="ECO:0000256" key="1">
    <source>
        <dbReference type="ARBA" id="ARBA00000085"/>
    </source>
</evidence>
<dbReference type="KEGG" id="cari:FNU76_09400"/>
<dbReference type="AlphaFoldDB" id="A0A516SEH8"/>
<reference evidence="11" key="1">
    <citation type="submission" date="2019-07" db="EMBL/GenBank/DDBJ databases">
        <title>Chitinimonas sp. nov., isolated from Ny-Alesund, arctica soil.</title>
        <authorList>
            <person name="Xu Q."/>
            <person name="Peng F."/>
        </authorList>
    </citation>
    <scope>NUCLEOTIDE SEQUENCE [LARGE SCALE GENOMIC DNA]</scope>
    <source>
        <strain evidence="11">R3-44</strain>
    </source>
</reference>
<dbReference type="SUPFAM" id="SSF47384">
    <property type="entry name" value="Homodimeric domain of signal transducing histidine kinase"/>
    <property type="match status" value="1"/>
</dbReference>
<gene>
    <name evidence="10" type="ORF">FNU76_09400</name>
</gene>
<dbReference type="FunFam" id="3.30.565.10:FF:000006">
    <property type="entry name" value="Sensor histidine kinase WalK"/>
    <property type="match status" value="1"/>
</dbReference>
<keyword evidence="4 7" id="KW-0597">Phosphoprotein</keyword>
<dbReference type="InterPro" id="IPR036890">
    <property type="entry name" value="HATPase_C_sf"/>
</dbReference>
<name>A0A516SEH8_9NEIS</name>
<dbReference type="InterPro" id="IPR001789">
    <property type="entry name" value="Sig_transdc_resp-reg_receiver"/>
</dbReference>
<dbReference type="OrthoDB" id="9757990at2"/>
<dbReference type="Gene3D" id="1.10.287.130">
    <property type="match status" value="1"/>
</dbReference>
<evidence type="ECO:0000256" key="6">
    <source>
        <dbReference type="ARBA" id="ARBA00022777"/>
    </source>
</evidence>
<evidence type="ECO:0000313" key="11">
    <source>
        <dbReference type="Proteomes" id="UP000317550"/>
    </source>
</evidence>
<dbReference type="InterPro" id="IPR004358">
    <property type="entry name" value="Sig_transdc_His_kin-like_C"/>
</dbReference>
<dbReference type="Pfam" id="PF00512">
    <property type="entry name" value="HisKA"/>
    <property type="match status" value="1"/>
</dbReference>
<dbReference type="GO" id="GO:0000156">
    <property type="term" value="F:phosphorelay response regulator activity"/>
    <property type="evidence" value="ECO:0007669"/>
    <property type="project" value="TreeGrafter"/>
</dbReference>
<feature type="modified residue" description="4-aspartylphosphate" evidence="7">
    <location>
        <position position="62"/>
    </location>
</feature>
<comment type="subcellular location">
    <subcellularLocation>
        <location evidence="2">Cell inner membrane</location>
        <topology evidence="2">Multi-pass membrane protein</topology>
    </subcellularLocation>
</comment>
<dbReference type="SMART" id="SM00388">
    <property type="entry name" value="HisKA"/>
    <property type="match status" value="1"/>
</dbReference>
<dbReference type="GO" id="GO:0007234">
    <property type="term" value="P:osmosensory signaling via phosphorelay pathway"/>
    <property type="evidence" value="ECO:0007669"/>
    <property type="project" value="TreeGrafter"/>
</dbReference>
<dbReference type="PANTHER" id="PTHR42878">
    <property type="entry name" value="TWO-COMPONENT HISTIDINE KINASE"/>
    <property type="match status" value="1"/>
</dbReference>
<dbReference type="Pfam" id="PF00072">
    <property type="entry name" value="Response_reg"/>
    <property type="match status" value="1"/>
</dbReference>
<dbReference type="Gene3D" id="3.40.50.2300">
    <property type="match status" value="1"/>
</dbReference>
<organism evidence="10 11">
    <name type="scientific">Chitinimonas arctica</name>
    <dbReference type="NCBI Taxonomy" id="2594795"/>
    <lineage>
        <taxon>Bacteria</taxon>
        <taxon>Pseudomonadati</taxon>
        <taxon>Pseudomonadota</taxon>
        <taxon>Betaproteobacteria</taxon>
        <taxon>Neisseriales</taxon>
        <taxon>Chitinibacteraceae</taxon>
        <taxon>Chitinimonas</taxon>
    </lineage>
</organism>
<dbReference type="InterPro" id="IPR003661">
    <property type="entry name" value="HisK_dim/P_dom"/>
</dbReference>
<dbReference type="SUPFAM" id="SSF52172">
    <property type="entry name" value="CheY-like"/>
    <property type="match status" value="1"/>
</dbReference>
<evidence type="ECO:0000313" key="10">
    <source>
        <dbReference type="EMBL" id="QDQ26569.1"/>
    </source>
</evidence>
<dbReference type="EC" id="2.7.13.3" evidence="3"/>
<dbReference type="EMBL" id="CP041730">
    <property type="protein sequence ID" value="QDQ26569.1"/>
    <property type="molecule type" value="Genomic_DNA"/>
</dbReference>
<dbReference type="InterPro" id="IPR011006">
    <property type="entry name" value="CheY-like_superfamily"/>
</dbReference>
<dbReference type="Gene3D" id="3.30.565.10">
    <property type="entry name" value="Histidine kinase-like ATPase, C-terminal domain"/>
    <property type="match status" value="1"/>
</dbReference>
<evidence type="ECO:0000259" key="8">
    <source>
        <dbReference type="PROSITE" id="PS50109"/>
    </source>
</evidence>
<dbReference type="InterPro" id="IPR003594">
    <property type="entry name" value="HATPase_dom"/>
</dbReference>
<dbReference type="CDD" id="cd00082">
    <property type="entry name" value="HisKA"/>
    <property type="match status" value="1"/>
</dbReference>
<proteinExistence type="predicted"/>
<dbReference type="Proteomes" id="UP000317550">
    <property type="component" value="Chromosome"/>
</dbReference>
<evidence type="ECO:0000259" key="9">
    <source>
        <dbReference type="PROSITE" id="PS50110"/>
    </source>
</evidence>
<dbReference type="InterPro" id="IPR050351">
    <property type="entry name" value="BphY/WalK/GraS-like"/>
</dbReference>
<sequence length="580" mass="64203">MASQATNLFQGVTILIAEDSPTQAEQLRFLLEAHEFVVLLAGNGKDALALATAHRPTLVITDVVMPEMDGYQLCTAIKADPELKETPVVIVTSLAGLQDIARSLECGADNFLRKPYDPAMLISRINYILLNRNLRKSSKVQIGAELYLEGKRHFITAEREQIVDLLVSTYEEAMHMNDELQQQQQALARSNQMLRVLYRVAESLMHALTEAEVCENALQGIMELACFRAGWIYLNDGPAGWRYGGDCNLPAGLPTELLEAGHKLCQMSPKPGEAGVEVALRVCEQLIGTARFNHASVPLLIGEHCLGVVNILIDTTQPADDEDLKVFKAIANEVAIALERVRLVANLALRASQLEAANKELESFSYSVSHDLQAPLRAIDGFAGMLARRADARLEPEDKRLLSVVRENSTTMRQLIQELLAFSRMGNSPINASRVDMTAQAQEVFDSLQAANGEREIVFELAELPKAWGDRTLIRQVWANLIGNAMKYSSRKDHPRIVIDSTAENGENIYRIRDNGAGFDMHYSNRLFGVFQRLHSQEEFPGSGVGLANVQRIVSRHGGRVWAEGWVGEGAVFYFALPTV</sequence>
<evidence type="ECO:0000256" key="7">
    <source>
        <dbReference type="PROSITE-ProRule" id="PRU00169"/>
    </source>
</evidence>
<dbReference type="PRINTS" id="PR00344">
    <property type="entry name" value="BCTRLSENSOR"/>
</dbReference>
<dbReference type="PANTHER" id="PTHR42878:SF15">
    <property type="entry name" value="BACTERIOPHYTOCHROME"/>
    <property type="match status" value="1"/>
</dbReference>
<keyword evidence="5" id="KW-0808">Transferase</keyword>